<dbReference type="PANTHER" id="PTHR31190:SF250">
    <property type="entry name" value="TRANSCRIPTION FACTOR AP2-EREBP FAMILY"/>
    <property type="match status" value="1"/>
</dbReference>
<dbReference type="Pfam" id="PF00847">
    <property type="entry name" value="AP2"/>
    <property type="match status" value="1"/>
</dbReference>
<comment type="subcellular location">
    <subcellularLocation>
        <location evidence="1">Nucleus</location>
    </subcellularLocation>
</comment>
<dbReference type="InterPro" id="IPR036955">
    <property type="entry name" value="AP2/ERF_dom_sf"/>
</dbReference>
<comment type="caution">
    <text evidence="9">The sequence shown here is derived from an EMBL/GenBank/DDBJ whole genome shotgun (WGS) entry which is preliminary data.</text>
</comment>
<dbReference type="PROSITE" id="PS51032">
    <property type="entry name" value="AP2_ERF"/>
    <property type="match status" value="1"/>
</dbReference>
<evidence type="ECO:0000313" key="10">
    <source>
        <dbReference type="Proteomes" id="UP001567538"/>
    </source>
</evidence>
<evidence type="ECO:0000256" key="5">
    <source>
        <dbReference type="ARBA" id="ARBA00023163"/>
    </source>
</evidence>
<dbReference type="PRINTS" id="PR00367">
    <property type="entry name" value="ETHRSPELEMNT"/>
</dbReference>
<evidence type="ECO:0000256" key="7">
    <source>
        <dbReference type="SAM" id="MobiDB-lite"/>
    </source>
</evidence>
<evidence type="ECO:0000256" key="4">
    <source>
        <dbReference type="ARBA" id="ARBA00023125"/>
    </source>
</evidence>
<keyword evidence="10" id="KW-1185">Reference proteome</keyword>
<sequence>MEAQNVSEFDLAWLDDIQNFLLSDFDFDFDFGFESSPADSPLNTTPINDDNDQSSQMIEELLTSDDSDQSSQMIEELLTSDDSDHSSRMIEEFLVSDDGDSAVSEPPKSLGAAAEWKRYRGVRRRPWGKFAAEMRNPDKKGSRMWLGTYETPEEAAVAYDRAAFKLRGSRARVNFPHLIGSGISEPTRVTKRRRISTDSDSLKKIKTDEA</sequence>
<keyword evidence="5" id="KW-0804">Transcription</keyword>
<keyword evidence="2" id="KW-0611">Plant defense</keyword>
<evidence type="ECO:0000256" key="3">
    <source>
        <dbReference type="ARBA" id="ARBA00023015"/>
    </source>
</evidence>
<dbReference type="EMBL" id="JBEAFC010000008">
    <property type="protein sequence ID" value="KAL1543324.1"/>
    <property type="molecule type" value="Genomic_DNA"/>
</dbReference>
<dbReference type="InterPro" id="IPR044808">
    <property type="entry name" value="ERF_plant"/>
</dbReference>
<dbReference type="Gene3D" id="3.30.730.10">
    <property type="entry name" value="AP2/ERF domain"/>
    <property type="match status" value="1"/>
</dbReference>
<dbReference type="Proteomes" id="UP001567538">
    <property type="component" value="Unassembled WGS sequence"/>
</dbReference>
<dbReference type="GO" id="GO:0006952">
    <property type="term" value="P:defense response"/>
    <property type="evidence" value="ECO:0007669"/>
    <property type="project" value="UniProtKB-KW"/>
</dbReference>
<accession>A0ABD1GJE9</accession>
<feature type="compositionally biased region" description="Basic and acidic residues" evidence="7">
    <location>
        <begin position="195"/>
        <end position="210"/>
    </location>
</feature>
<evidence type="ECO:0000256" key="6">
    <source>
        <dbReference type="ARBA" id="ARBA00023242"/>
    </source>
</evidence>
<name>A0ABD1GJE9_SALDI</name>
<dbReference type="GO" id="GO:0005634">
    <property type="term" value="C:nucleus"/>
    <property type="evidence" value="ECO:0007669"/>
    <property type="project" value="UniProtKB-SubCell"/>
</dbReference>
<dbReference type="SUPFAM" id="SSF54171">
    <property type="entry name" value="DNA-binding domain"/>
    <property type="match status" value="1"/>
</dbReference>
<keyword evidence="3" id="KW-0805">Transcription regulation</keyword>
<dbReference type="CDD" id="cd00018">
    <property type="entry name" value="AP2"/>
    <property type="match status" value="1"/>
</dbReference>
<dbReference type="PANTHER" id="PTHR31190">
    <property type="entry name" value="DNA-BINDING DOMAIN"/>
    <property type="match status" value="1"/>
</dbReference>
<evidence type="ECO:0000313" key="9">
    <source>
        <dbReference type="EMBL" id="KAL1543324.1"/>
    </source>
</evidence>
<keyword evidence="4" id="KW-0238">DNA-binding</keyword>
<dbReference type="AlphaFoldDB" id="A0ABD1GJE9"/>
<dbReference type="SMART" id="SM00380">
    <property type="entry name" value="AP2"/>
    <property type="match status" value="1"/>
</dbReference>
<reference evidence="9 10" key="1">
    <citation type="submission" date="2024-06" db="EMBL/GenBank/DDBJ databases">
        <title>A chromosome level genome sequence of Diviner's sage (Salvia divinorum).</title>
        <authorList>
            <person name="Ford S.A."/>
            <person name="Ro D.-K."/>
            <person name="Ness R.W."/>
            <person name="Phillips M.A."/>
        </authorList>
    </citation>
    <scope>NUCLEOTIDE SEQUENCE [LARGE SCALE GENOMIC DNA]</scope>
    <source>
        <strain evidence="9">SAF-2024a</strain>
        <tissue evidence="9">Leaf</tissue>
    </source>
</reference>
<dbReference type="FunFam" id="3.30.730.10:FF:000001">
    <property type="entry name" value="Ethylene-responsive transcription factor 2"/>
    <property type="match status" value="1"/>
</dbReference>
<evidence type="ECO:0000256" key="1">
    <source>
        <dbReference type="ARBA" id="ARBA00004123"/>
    </source>
</evidence>
<proteinExistence type="predicted"/>
<organism evidence="9 10">
    <name type="scientific">Salvia divinorum</name>
    <name type="common">Maria pastora</name>
    <name type="synonym">Diviner's sage</name>
    <dbReference type="NCBI Taxonomy" id="28513"/>
    <lineage>
        <taxon>Eukaryota</taxon>
        <taxon>Viridiplantae</taxon>
        <taxon>Streptophyta</taxon>
        <taxon>Embryophyta</taxon>
        <taxon>Tracheophyta</taxon>
        <taxon>Spermatophyta</taxon>
        <taxon>Magnoliopsida</taxon>
        <taxon>eudicotyledons</taxon>
        <taxon>Gunneridae</taxon>
        <taxon>Pentapetalae</taxon>
        <taxon>asterids</taxon>
        <taxon>lamiids</taxon>
        <taxon>Lamiales</taxon>
        <taxon>Lamiaceae</taxon>
        <taxon>Nepetoideae</taxon>
        <taxon>Mentheae</taxon>
        <taxon>Salviinae</taxon>
        <taxon>Salvia</taxon>
        <taxon>Salvia subgen. Calosphace</taxon>
    </lineage>
</organism>
<evidence type="ECO:0000259" key="8">
    <source>
        <dbReference type="PROSITE" id="PS51032"/>
    </source>
</evidence>
<protein>
    <submittedName>
        <fullName evidence="9">Ethylene-responsive transcription factor 13-like</fullName>
    </submittedName>
</protein>
<feature type="domain" description="AP2/ERF" evidence="8">
    <location>
        <begin position="118"/>
        <end position="176"/>
    </location>
</feature>
<evidence type="ECO:0000256" key="2">
    <source>
        <dbReference type="ARBA" id="ARBA00022821"/>
    </source>
</evidence>
<dbReference type="InterPro" id="IPR016177">
    <property type="entry name" value="DNA-bd_dom_sf"/>
</dbReference>
<feature type="region of interest" description="Disordered" evidence="7">
    <location>
        <begin position="181"/>
        <end position="210"/>
    </location>
</feature>
<dbReference type="GO" id="GO:0003677">
    <property type="term" value="F:DNA binding"/>
    <property type="evidence" value="ECO:0007669"/>
    <property type="project" value="UniProtKB-KW"/>
</dbReference>
<dbReference type="InterPro" id="IPR001471">
    <property type="entry name" value="AP2/ERF_dom"/>
</dbReference>
<gene>
    <name evidence="9" type="ORF">AAHA92_20313</name>
</gene>
<keyword evidence="6" id="KW-0539">Nucleus</keyword>